<keyword evidence="10" id="KW-1185">Reference proteome</keyword>
<dbReference type="GO" id="GO:0016020">
    <property type="term" value="C:membrane"/>
    <property type="evidence" value="ECO:0007669"/>
    <property type="project" value="UniProtKB-SubCell"/>
</dbReference>
<accession>A0A8W8LNX8</accession>
<evidence type="ECO:0000313" key="9">
    <source>
        <dbReference type="EnsemblMetazoa" id="G29292.1:cds"/>
    </source>
</evidence>
<protein>
    <recommendedName>
        <fullName evidence="11">C-type lectin domain-containing protein</fullName>
    </recommendedName>
</protein>
<keyword evidence="2 6" id="KW-0812">Transmembrane</keyword>
<dbReference type="Pfam" id="PF00059">
    <property type="entry name" value="Lectin_C"/>
    <property type="match status" value="1"/>
</dbReference>
<keyword evidence="5" id="KW-1015">Disulfide bond</keyword>
<dbReference type="SUPFAM" id="SSF81321">
    <property type="entry name" value="Family A G protein-coupled receptor-like"/>
    <property type="match status" value="1"/>
</dbReference>
<evidence type="ECO:0000313" key="10">
    <source>
        <dbReference type="Proteomes" id="UP000005408"/>
    </source>
</evidence>
<dbReference type="EnsemblMetazoa" id="G29292.1">
    <property type="protein sequence ID" value="G29292.1:cds"/>
    <property type="gene ID" value="G29292"/>
</dbReference>
<comment type="subcellular location">
    <subcellularLocation>
        <location evidence="1">Membrane</location>
    </subcellularLocation>
</comment>
<dbReference type="PROSITE" id="PS50041">
    <property type="entry name" value="C_TYPE_LECTIN_2"/>
    <property type="match status" value="1"/>
</dbReference>
<evidence type="ECO:0000256" key="3">
    <source>
        <dbReference type="ARBA" id="ARBA00022989"/>
    </source>
</evidence>
<dbReference type="SMART" id="SM00034">
    <property type="entry name" value="CLECT"/>
    <property type="match status" value="1"/>
</dbReference>
<dbReference type="InterPro" id="IPR016186">
    <property type="entry name" value="C-type_lectin-like/link_sf"/>
</dbReference>
<dbReference type="Proteomes" id="UP000005408">
    <property type="component" value="Unassembled WGS sequence"/>
</dbReference>
<dbReference type="Gene3D" id="1.20.1070.10">
    <property type="entry name" value="Rhodopsin 7-helix transmembrane proteins"/>
    <property type="match status" value="1"/>
</dbReference>
<feature type="domain" description="G-protein coupled receptors family 1 profile" evidence="8">
    <location>
        <begin position="6"/>
        <end position="168"/>
    </location>
</feature>
<feature type="transmembrane region" description="Helical" evidence="6">
    <location>
        <begin position="60"/>
        <end position="86"/>
    </location>
</feature>
<dbReference type="PROSITE" id="PS00615">
    <property type="entry name" value="C_TYPE_LECTIN_1"/>
    <property type="match status" value="1"/>
</dbReference>
<dbReference type="SUPFAM" id="SSF56436">
    <property type="entry name" value="C-type lectin-like"/>
    <property type="match status" value="1"/>
</dbReference>
<feature type="transmembrane region" description="Helical" evidence="6">
    <location>
        <begin position="26"/>
        <end position="48"/>
    </location>
</feature>
<dbReference type="InterPro" id="IPR017452">
    <property type="entry name" value="GPCR_Rhodpsn_7TM"/>
</dbReference>
<dbReference type="CDD" id="cd00637">
    <property type="entry name" value="7tm_classA_rhodopsin-like"/>
    <property type="match status" value="1"/>
</dbReference>
<dbReference type="CDD" id="cd00037">
    <property type="entry name" value="CLECT"/>
    <property type="match status" value="1"/>
</dbReference>
<sequence>MVGVIGNITVIVLYVVRINDKRGDRYFIPILALVDCLGSVSNGVFYVIDNFYIFSFPSEILCRVLLFSLTFTSGFSGHVLGAIAFQRYLLLCHPYGKQLTLFRRRLLVIGITFVCVIYGAPLYIAIQWTSDTGCEPSNIKTEQQEMGHRPRVLVVLVVCQLVVTQFLVETDTSAVASLVTAASLVPLITSLFDNEVDPDLSRAALATCALYASLQRPATASSCPATTCPNGWVRYQTSCYLVVTYELQTWSGAQAKCVAENSGLVEIETEAENNFLKDVAAKTFLNGQFWTGGNDIDVEGQWRWVTSGNPFTFTDWGPGEPNDTGGNEDCMLLLSNTGYTWNDLPCSTNSLYICEKPAT</sequence>
<reference evidence="9" key="1">
    <citation type="submission" date="2022-08" db="UniProtKB">
        <authorList>
            <consortium name="EnsemblMetazoa"/>
        </authorList>
    </citation>
    <scope>IDENTIFICATION</scope>
    <source>
        <strain evidence="9">05x7-T-G4-1.051#20</strain>
    </source>
</reference>
<dbReference type="PROSITE" id="PS50262">
    <property type="entry name" value="G_PROTEIN_RECEP_F1_2"/>
    <property type="match status" value="1"/>
</dbReference>
<evidence type="ECO:0000259" key="7">
    <source>
        <dbReference type="PROSITE" id="PS50041"/>
    </source>
</evidence>
<evidence type="ECO:0000256" key="6">
    <source>
        <dbReference type="SAM" id="Phobius"/>
    </source>
</evidence>
<name>A0A8W8LNX8_MAGGI</name>
<organism evidence="9 10">
    <name type="scientific">Magallana gigas</name>
    <name type="common">Pacific oyster</name>
    <name type="synonym">Crassostrea gigas</name>
    <dbReference type="NCBI Taxonomy" id="29159"/>
    <lineage>
        <taxon>Eukaryota</taxon>
        <taxon>Metazoa</taxon>
        <taxon>Spiralia</taxon>
        <taxon>Lophotrochozoa</taxon>
        <taxon>Mollusca</taxon>
        <taxon>Bivalvia</taxon>
        <taxon>Autobranchia</taxon>
        <taxon>Pteriomorphia</taxon>
        <taxon>Ostreida</taxon>
        <taxon>Ostreoidea</taxon>
        <taxon>Ostreidae</taxon>
        <taxon>Magallana</taxon>
    </lineage>
</organism>
<keyword evidence="3 6" id="KW-1133">Transmembrane helix</keyword>
<evidence type="ECO:0000256" key="5">
    <source>
        <dbReference type="ARBA" id="ARBA00023157"/>
    </source>
</evidence>
<dbReference type="PANTHER" id="PTHR22803">
    <property type="entry name" value="MANNOSE, PHOSPHOLIPASE, LECTIN RECEPTOR RELATED"/>
    <property type="match status" value="1"/>
</dbReference>
<evidence type="ECO:0000256" key="2">
    <source>
        <dbReference type="ARBA" id="ARBA00022692"/>
    </source>
</evidence>
<feature type="domain" description="C-type lectin" evidence="7">
    <location>
        <begin position="235"/>
        <end position="355"/>
    </location>
</feature>
<dbReference type="InterPro" id="IPR016187">
    <property type="entry name" value="CTDL_fold"/>
</dbReference>
<dbReference type="Gene3D" id="3.10.100.10">
    <property type="entry name" value="Mannose-Binding Protein A, subunit A"/>
    <property type="match status" value="1"/>
</dbReference>
<evidence type="ECO:0000256" key="1">
    <source>
        <dbReference type="ARBA" id="ARBA00004370"/>
    </source>
</evidence>
<dbReference type="InterPro" id="IPR001304">
    <property type="entry name" value="C-type_lectin-like"/>
</dbReference>
<evidence type="ECO:0000259" key="8">
    <source>
        <dbReference type="PROSITE" id="PS50262"/>
    </source>
</evidence>
<proteinExistence type="predicted"/>
<dbReference type="AlphaFoldDB" id="A0A8W8LNX8"/>
<evidence type="ECO:0000256" key="4">
    <source>
        <dbReference type="ARBA" id="ARBA00023136"/>
    </source>
</evidence>
<keyword evidence="4 6" id="KW-0472">Membrane</keyword>
<dbReference type="InterPro" id="IPR018378">
    <property type="entry name" value="C-type_lectin_CS"/>
</dbReference>
<dbReference type="InterPro" id="IPR050111">
    <property type="entry name" value="C-type_lectin/snaclec_domain"/>
</dbReference>
<dbReference type="GO" id="GO:0004930">
    <property type="term" value="F:G protein-coupled receptor activity"/>
    <property type="evidence" value="ECO:0007669"/>
    <property type="project" value="InterPro"/>
</dbReference>
<dbReference type="Pfam" id="PF00001">
    <property type="entry name" value="7tm_1"/>
    <property type="match status" value="1"/>
</dbReference>
<feature type="transmembrane region" description="Helical" evidence="6">
    <location>
        <begin position="106"/>
        <end position="129"/>
    </location>
</feature>
<dbReference type="InterPro" id="IPR000276">
    <property type="entry name" value="GPCR_Rhodpsn"/>
</dbReference>
<evidence type="ECO:0008006" key="11">
    <source>
        <dbReference type="Google" id="ProtNLM"/>
    </source>
</evidence>